<dbReference type="EMBL" id="JAIWYP010000016">
    <property type="protein sequence ID" value="KAH3696988.1"/>
    <property type="molecule type" value="Genomic_DNA"/>
</dbReference>
<accession>A0A9D3YAL2</accession>
<reference evidence="1" key="1">
    <citation type="journal article" date="2019" name="bioRxiv">
        <title>The Genome of the Zebra Mussel, Dreissena polymorpha: A Resource for Invasive Species Research.</title>
        <authorList>
            <person name="McCartney M.A."/>
            <person name="Auch B."/>
            <person name="Kono T."/>
            <person name="Mallez S."/>
            <person name="Zhang Y."/>
            <person name="Obille A."/>
            <person name="Becker A."/>
            <person name="Abrahante J.E."/>
            <person name="Garbe J."/>
            <person name="Badalamenti J.P."/>
            <person name="Herman A."/>
            <person name="Mangelson H."/>
            <person name="Liachko I."/>
            <person name="Sullivan S."/>
            <person name="Sone E.D."/>
            <person name="Koren S."/>
            <person name="Silverstein K.A.T."/>
            <person name="Beckman K.B."/>
            <person name="Gohl D.M."/>
        </authorList>
    </citation>
    <scope>NUCLEOTIDE SEQUENCE</scope>
    <source>
        <strain evidence="1">Duluth1</strain>
        <tissue evidence="1">Whole animal</tissue>
    </source>
</reference>
<organism evidence="1 2">
    <name type="scientific">Dreissena polymorpha</name>
    <name type="common">Zebra mussel</name>
    <name type="synonym">Mytilus polymorpha</name>
    <dbReference type="NCBI Taxonomy" id="45954"/>
    <lineage>
        <taxon>Eukaryota</taxon>
        <taxon>Metazoa</taxon>
        <taxon>Spiralia</taxon>
        <taxon>Lophotrochozoa</taxon>
        <taxon>Mollusca</taxon>
        <taxon>Bivalvia</taxon>
        <taxon>Autobranchia</taxon>
        <taxon>Heteroconchia</taxon>
        <taxon>Euheterodonta</taxon>
        <taxon>Imparidentia</taxon>
        <taxon>Neoheterodontei</taxon>
        <taxon>Myida</taxon>
        <taxon>Dreissenoidea</taxon>
        <taxon>Dreissenidae</taxon>
        <taxon>Dreissena</taxon>
    </lineage>
</organism>
<name>A0A9D3YAL2_DREPO</name>
<proteinExistence type="predicted"/>
<dbReference type="AlphaFoldDB" id="A0A9D3YAL2"/>
<gene>
    <name evidence="1" type="ORF">DPMN_084472</name>
</gene>
<protein>
    <submittedName>
        <fullName evidence="1">Uncharacterized protein</fullName>
    </submittedName>
</protein>
<reference evidence="1" key="2">
    <citation type="submission" date="2020-11" db="EMBL/GenBank/DDBJ databases">
        <authorList>
            <person name="McCartney M.A."/>
            <person name="Auch B."/>
            <person name="Kono T."/>
            <person name="Mallez S."/>
            <person name="Becker A."/>
            <person name="Gohl D.M."/>
            <person name="Silverstein K.A.T."/>
            <person name="Koren S."/>
            <person name="Bechman K.B."/>
            <person name="Herman A."/>
            <person name="Abrahante J.E."/>
            <person name="Garbe J."/>
        </authorList>
    </citation>
    <scope>NUCLEOTIDE SEQUENCE</scope>
    <source>
        <strain evidence="1">Duluth1</strain>
        <tissue evidence="1">Whole animal</tissue>
    </source>
</reference>
<evidence type="ECO:0000313" key="2">
    <source>
        <dbReference type="Proteomes" id="UP000828390"/>
    </source>
</evidence>
<evidence type="ECO:0000313" key="1">
    <source>
        <dbReference type="EMBL" id="KAH3696988.1"/>
    </source>
</evidence>
<comment type="caution">
    <text evidence="1">The sequence shown here is derived from an EMBL/GenBank/DDBJ whole genome shotgun (WGS) entry which is preliminary data.</text>
</comment>
<sequence>MGEPVPSFPPWPAPNEEGDGVVLPCNYVINHSDIKASFSKLCASGKITRMFCYRSVN</sequence>
<dbReference type="Proteomes" id="UP000828390">
    <property type="component" value="Unassembled WGS sequence"/>
</dbReference>
<keyword evidence="2" id="KW-1185">Reference proteome</keyword>